<dbReference type="EMBL" id="JAOPKB010000015">
    <property type="protein sequence ID" value="MCU4974991.1"/>
    <property type="molecule type" value="Genomic_DNA"/>
</dbReference>
<name>A0ABT2QJA1_9EURY</name>
<gene>
    <name evidence="1" type="ORF">OB955_19965</name>
</gene>
<dbReference type="Gene3D" id="3.90.550.10">
    <property type="entry name" value="Spore Coat Polysaccharide Biosynthesis Protein SpsA, Chain A"/>
    <property type="match status" value="1"/>
</dbReference>
<evidence type="ECO:0000313" key="2">
    <source>
        <dbReference type="Proteomes" id="UP001320972"/>
    </source>
</evidence>
<proteinExistence type="predicted"/>
<dbReference type="Proteomes" id="UP001320972">
    <property type="component" value="Unassembled WGS sequence"/>
</dbReference>
<organism evidence="1 2">
    <name type="scientific">Natronoglomus mannanivorans</name>
    <dbReference type="NCBI Taxonomy" id="2979990"/>
    <lineage>
        <taxon>Archaea</taxon>
        <taxon>Methanobacteriati</taxon>
        <taxon>Methanobacteriota</taxon>
        <taxon>Stenosarchaea group</taxon>
        <taxon>Halobacteria</taxon>
        <taxon>Halobacteriales</taxon>
        <taxon>Natrialbaceae</taxon>
        <taxon>Natronoglomus</taxon>
    </lineage>
</organism>
<protein>
    <recommendedName>
        <fullName evidence="3">Nucleotide-diphospho-sugar transferase</fullName>
    </recommendedName>
</protein>
<evidence type="ECO:0008006" key="3">
    <source>
        <dbReference type="Google" id="ProtNLM"/>
    </source>
</evidence>
<dbReference type="SUPFAM" id="SSF53448">
    <property type="entry name" value="Nucleotide-diphospho-sugar transferases"/>
    <property type="match status" value="1"/>
</dbReference>
<comment type="caution">
    <text evidence="1">The sequence shown here is derived from an EMBL/GenBank/DDBJ whole genome shotgun (WGS) entry which is preliminary data.</text>
</comment>
<dbReference type="RefSeq" id="WP_338008870.1">
    <property type="nucleotide sequence ID" value="NZ_JAOPKB010000015.1"/>
</dbReference>
<dbReference type="InterPro" id="IPR029044">
    <property type="entry name" value="Nucleotide-diphossugar_trans"/>
</dbReference>
<keyword evidence="2" id="KW-1185">Reference proteome</keyword>
<evidence type="ECO:0000313" key="1">
    <source>
        <dbReference type="EMBL" id="MCU4974991.1"/>
    </source>
</evidence>
<sequence>MSKGAIYIASGKKYIEEAKLSAKSLKKHNPNLSITIFTDRDVESPLFDDIIKMNRKVNMPGDSLLTEEHIVYDKNLFLDSDTHICSNIMDVFELLDTSDIALAHAVTRTRERYKKENLNIPDAFPEYNSGVVAYNDSKTVRELFDKWQSIDKEIDHGWNQVSFRYALYKIGIDVSTLPPEYNFRTHVVGFASGPVKIVHGRPRKSNLQSYSRKINSTTERRVVTWDKHPCRIVPTTYKSPWYRVGYMWEVAKEKRNKEGTASVINSVINRAVNKIIT</sequence>
<accession>A0ABT2QJA1</accession>
<reference evidence="1 2" key="1">
    <citation type="submission" date="2022-09" db="EMBL/GenBank/DDBJ databases">
        <title>Enrichment on poylsaccharides allowed isolation of novel metabolic and taxonomic groups of Haloarchaea.</title>
        <authorList>
            <person name="Sorokin D.Y."/>
            <person name="Elcheninov A.G."/>
            <person name="Khizhniak T.V."/>
            <person name="Kolganova T.V."/>
            <person name="Kublanov I.V."/>
        </authorList>
    </citation>
    <scope>NUCLEOTIDE SEQUENCE [LARGE SCALE GENOMIC DNA]</scope>
    <source>
        <strain evidence="1 2">AArc-m2/3/4</strain>
    </source>
</reference>